<reference evidence="2 3" key="2">
    <citation type="submission" date="2018-11" db="EMBL/GenBank/DDBJ databases">
        <authorList>
            <consortium name="Pathogen Informatics"/>
        </authorList>
    </citation>
    <scope>NUCLEOTIDE SEQUENCE [LARGE SCALE GENOMIC DNA]</scope>
</reference>
<evidence type="ECO:0000313" key="3">
    <source>
        <dbReference type="Proteomes" id="UP000050794"/>
    </source>
</evidence>
<feature type="domain" description="Ground-like" evidence="1">
    <location>
        <begin position="16"/>
        <end position="73"/>
    </location>
</feature>
<organism evidence="3 4">
    <name type="scientific">Toxocara canis</name>
    <name type="common">Canine roundworm</name>
    <dbReference type="NCBI Taxonomy" id="6265"/>
    <lineage>
        <taxon>Eukaryota</taxon>
        <taxon>Metazoa</taxon>
        <taxon>Ecdysozoa</taxon>
        <taxon>Nematoda</taxon>
        <taxon>Chromadorea</taxon>
        <taxon>Rhabditida</taxon>
        <taxon>Spirurina</taxon>
        <taxon>Ascaridomorpha</taxon>
        <taxon>Ascaridoidea</taxon>
        <taxon>Toxocaridae</taxon>
        <taxon>Toxocara</taxon>
    </lineage>
</organism>
<protein>
    <submittedName>
        <fullName evidence="4">Ground-like domain-containing protein</fullName>
    </submittedName>
</protein>
<evidence type="ECO:0000313" key="2">
    <source>
        <dbReference type="EMBL" id="VDM41295.1"/>
    </source>
</evidence>
<gene>
    <name evidence="2" type="ORF">TCNE_LOCUS9974</name>
</gene>
<dbReference type="Pfam" id="PF04155">
    <property type="entry name" value="Ground-like"/>
    <property type="match status" value="1"/>
</dbReference>
<evidence type="ECO:0000259" key="1">
    <source>
        <dbReference type="Pfam" id="PF04155"/>
    </source>
</evidence>
<sequence>MSSTSHLPTNPRHPLHHNLGSDVAQSKVAIHSELKAKIGGEFVVICSQRNFSFIADWSNYCVDGSAAQTCYVFQI</sequence>
<dbReference type="Proteomes" id="UP000050794">
    <property type="component" value="Unassembled WGS sequence"/>
</dbReference>
<name>A0A183UNA4_TOXCA</name>
<accession>A0A183UNA4</accession>
<dbReference type="EMBL" id="UYWY01020346">
    <property type="protein sequence ID" value="VDM41295.1"/>
    <property type="molecule type" value="Genomic_DNA"/>
</dbReference>
<dbReference type="InterPro" id="IPR007284">
    <property type="entry name" value="Ground-like_dom"/>
</dbReference>
<reference evidence="4" key="1">
    <citation type="submission" date="2016-06" db="UniProtKB">
        <authorList>
            <consortium name="WormBaseParasite"/>
        </authorList>
    </citation>
    <scope>IDENTIFICATION</scope>
</reference>
<keyword evidence="3" id="KW-1185">Reference proteome</keyword>
<dbReference type="WBParaSite" id="TCNE_0000997401-mRNA-1">
    <property type="protein sequence ID" value="TCNE_0000997401-mRNA-1"/>
    <property type="gene ID" value="TCNE_0000997401"/>
</dbReference>
<dbReference type="AlphaFoldDB" id="A0A183UNA4"/>
<proteinExistence type="predicted"/>
<evidence type="ECO:0000313" key="4">
    <source>
        <dbReference type="WBParaSite" id="TCNE_0000997401-mRNA-1"/>
    </source>
</evidence>